<name>A0A3L9DMK5_9STRE</name>
<dbReference type="Proteomes" id="UP000279194">
    <property type="component" value="Unassembled WGS sequence"/>
</dbReference>
<protein>
    <submittedName>
        <fullName evidence="1">Uncharacterized protein</fullName>
    </submittedName>
</protein>
<dbReference type="AlphaFoldDB" id="A0A3L9DMK5"/>
<organism evidence="1 2">
    <name type="scientific">Streptococcus hillyeri</name>
    <dbReference type="NCBI Taxonomy" id="2282420"/>
    <lineage>
        <taxon>Bacteria</taxon>
        <taxon>Bacillati</taxon>
        <taxon>Bacillota</taxon>
        <taxon>Bacilli</taxon>
        <taxon>Lactobacillales</taxon>
        <taxon>Streptococcaceae</taxon>
        <taxon>Streptococcus</taxon>
    </lineage>
</organism>
<dbReference type="OrthoDB" id="2224600at2"/>
<dbReference type="EMBL" id="RCVM01000013">
    <property type="protein sequence ID" value="RLY02666.1"/>
    <property type="molecule type" value="Genomic_DNA"/>
</dbReference>
<sequence>MQLMITNKTFIPQLIWISSPDTLTEEVVLLKSRETKCVRGNSSLRDVTVWDRSVDYRLGQLDKKRMSRHFSIKTIG</sequence>
<accession>A0A3L9DMK5</accession>
<evidence type="ECO:0000313" key="1">
    <source>
        <dbReference type="EMBL" id="RLY02666.1"/>
    </source>
</evidence>
<keyword evidence="2" id="KW-1185">Reference proteome</keyword>
<gene>
    <name evidence="1" type="ORF">EAF07_07100</name>
</gene>
<dbReference type="RefSeq" id="WP_121835883.1">
    <property type="nucleotide sequence ID" value="NZ_CP163513.1"/>
</dbReference>
<evidence type="ECO:0000313" key="2">
    <source>
        <dbReference type="Proteomes" id="UP000279194"/>
    </source>
</evidence>
<comment type="caution">
    <text evidence="1">The sequence shown here is derived from an EMBL/GenBank/DDBJ whole genome shotgun (WGS) entry which is preliminary data.</text>
</comment>
<proteinExistence type="predicted"/>
<reference evidence="1 2" key="1">
    <citation type="submission" date="2018-10" db="EMBL/GenBank/DDBJ databases">
        <title>Streptococcus hillyeri sp. nov., isolated from equine tracheal sample.</title>
        <authorList>
            <person name="Macfadyen A.C."/>
            <person name="Waller A."/>
            <person name="Paterson G.K."/>
        </authorList>
    </citation>
    <scope>NUCLEOTIDE SEQUENCE [LARGE SCALE GENOMIC DNA]</scope>
    <source>
        <strain evidence="1 2">28462</strain>
    </source>
</reference>